<dbReference type="GO" id="GO:0002161">
    <property type="term" value="F:aminoacyl-tRNA deacylase activity"/>
    <property type="evidence" value="ECO:0007669"/>
    <property type="project" value="TreeGrafter"/>
</dbReference>
<comment type="cofactor">
    <cofactor evidence="12">
        <name>Zn(2+)</name>
        <dbReference type="ChEBI" id="CHEBI:29105"/>
    </cofactor>
    <text evidence="12">Binds 1 zinc ion per subunit.</text>
</comment>
<evidence type="ECO:0000256" key="4">
    <source>
        <dbReference type="ARBA" id="ARBA00022598"/>
    </source>
</evidence>
<dbReference type="GO" id="GO:0008270">
    <property type="term" value="F:zinc ion binding"/>
    <property type="evidence" value="ECO:0007669"/>
    <property type="project" value="UniProtKB-UniRule"/>
</dbReference>
<comment type="function">
    <text evidence="12">Catalyzes the attachment of alanine to tRNA(Ala) in a two-step reaction: alanine is first activated by ATP to form Ala-AMP and then transferred to the acceptor end of tRNA(Ala). Also edits incorrectly charged Ser-tRNA(Ala) and Gly-tRNA(Ala) via its editing domain.</text>
</comment>
<feature type="binding site" evidence="12">
    <location>
        <position position="562"/>
    </location>
    <ligand>
        <name>Zn(2+)</name>
        <dbReference type="ChEBI" id="CHEBI:29105"/>
    </ligand>
</feature>
<dbReference type="PRINTS" id="PR00980">
    <property type="entry name" value="TRNASYNTHALA"/>
</dbReference>
<keyword evidence="4 12" id="KW-0436">Ligase</keyword>
<keyword evidence="13" id="KW-0175">Coiled coil</keyword>
<dbReference type="InterPro" id="IPR045864">
    <property type="entry name" value="aa-tRNA-synth_II/BPL/LPL"/>
</dbReference>
<protein>
    <recommendedName>
        <fullName evidence="12">Alanine--tRNA ligase</fullName>
        <ecNumber evidence="12">6.1.1.7</ecNumber>
    </recommendedName>
    <alternativeName>
        <fullName evidence="12">Alanyl-tRNA synthetase</fullName>
        <shortName evidence="12">AlaRS</shortName>
    </alternativeName>
</protein>
<feature type="binding site" evidence="12">
    <location>
        <position position="666"/>
    </location>
    <ligand>
        <name>Zn(2+)</name>
        <dbReference type="ChEBI" id="CHEBI:29105"/>
    </ligand>
</feature>
<dbReference type="GO" id="GO:0045892">
    <property type="term" value="P:negative regulation of DNA-templated transcription"/>
    <property type="evidence" value="ECO:0007669"/>
    <property type="project" value="TreeGrafter"/>
</dbReference>
<dbReference type="NCBIfam" id="TIGR00344">
    <property type="entry name" value="alaS"/>
    <property type="match status" value="1"/>
</dbReference>
<dbReference type="AlphaFoldDB" id="A0A1V2DPS5"/>
<dbReference type="SUPFAM" id="SSF55186">
    <property type="entry name" value="ThrRS/AlaRS common domain"/>
    <property type="match status" value="1"/>
</dbReference>
<dbReference type="FunFam" id="2.40.30.130:FF:000001">
    <property type="entry name" value="Alanine--tRNA ligase"/>
    <property type="match status" value="1"/>
</dbReference>
<dbReference type="InterPro" id="IPR018162">
    <property type="entry name" value="Ala-tRNA-ligase_IIc_anticod-bd"/>
</dbReference>
<comment type="subcellular location">
    <subcellularLocation>
        <location evidence="1 12">Cytoplasm</location>
    </subcellularLocation>
</comment>
<dbReference type="EMBL" id="MSCW01000010">
    <property type="protein sequence ID" value="ONF42391.1"/>
    <property type="molecule type" value="Genomic_DNA"/>
</dbReference>
<dbReference type="SUPFAM" id="SSF101353">
    <property type="entry name" value="Putative anticodon-binding domain of alanyl-tRNA synthetase (AlaRS)"/>
    <property type="match status" value="1"/>
</dbReference>
<dbReference type="STRING" id="135739.BTO32_15645"/>
<evidence type="ECO:0000259" key="15">
    <source>
        <dbReference type="PROSITE" id="PS50860"/>
    </source>
</evidence>
<evidence type="ECO:0000256" key="13">
    <source>
        <dbReference type="SAM" id="Coils"/>
    </source>
</evidence>
<dbReference type="FunFam" id="3.30.930.10:FF:000004">
    <property type="entry name" value="Alanine--tRNA ligase"/>
    <property type="match status" value="1"/>
</dbReference>
<dbReference type="InterPro" id="IPR018165">
    <property type="entry name" value="Ala-tRNA-synth_IIc_core"/>
</dbReference>
<dbReference type="Gene3D" id="3.30.930.10">
    <property type="entry name" value="Bira Bifunctional Protein, Domain 2"/>
    <property type="match status" value="1"/>
</dbReference>
<dbReference type="InterPro" id="IPR012947">
    <property type="entry name" value="tRNA_SAD"/>
</dbReference>
<dbReference type="FunFam" id="3.30.54.20:FF:000001">
    <property type="entry name" value="Alanine--tRNA ligase"/>
    <property type="match status" value="1"/>
</dbReference>
<dbReference type="SUPFAM" id="SSF50447">
    <property type="entry name" value="Translation proteins"/>
    <property type="match status" value="1"/>
</dbReference>
<sequence>MKTAELRQAFLEYFRQQGHTVVPSSSLVPHDDPTLLFTNAGMNQFKDVFLGRETRDYTRAATSQKCVRAGGKHNDLENVGYTARHHTFFEMLGNFSFGDYFKREAIHYAWTFLTGEQWLNLPQEKLWVTVYAEDDEAYNIWKDEIGVPAERIVRIGDNKGARYASDNFWQMGDTGPCGPCTEIFYDHGPEVAGGPPGSPDEDGDRYIEIWNVVFMQYNRTADGEMLKLPKPSVDTGMGLERIAAVLQGVHSNYEIDLFQDLLNAASEVLGGVPTTEASLRVVADHIRSCAFLIADGVMPSNEGRGFVLRRIIRRAARHGNKLGAREPFFYRLTDALVKLMGEAYPQLVSSQKQIEKVLLQEEEQFAKTLDKGLRLLEQDIAQLKGTVIPGETIFTLYDTYGFPVDLTNDIARERGLTLDYEGYEAAMEQQRERARAASKFSIDYNATGLSLDGRTEFTGYERIDGHETIRAVLVDGEARNAQAGDEAVVVLERTPFYAESGGQVGDTGLLTWSGGRFQVTDTRKEGDNHLHIGTVLEGEIFPGLEVDARIDHARRERIKRNHSATHLLHAALRKVLGEHVSQKGSLVDPDKLRFDFSHFEAVTPEQLREIEREVNEQVLANTPVQIEITDIDTAREKGAMALFGEKYGDTVRVLTMGTDNYSIELCGGTHVARTGDIGLFRITSESGISAGVRRIEAVTGLGALAWVEETERALRETGKLVKATRDTLAEKVQQLLDRNRQLEKEVDTLKARLASSAGNDLAASAVDVAGLKVVAAQLDGADRKALMETADQLKNKLGEGVVVLATVEEGKVILVAGVTKSATSRIKAGDIMKHLAAQVDGKGGGRPDMAQGGGSDPSRLAEALAGVPEWVEKNIA</sequence>
<keyword evidence="12" id="KW-0963">Cytoplasm</keyword>
<comment type="caution">
    <text evidence="16">The sequence shown here is derived from an EMBL/GenBank/DDBJ whole genome shotgun (WGS) entry which is preliminary data.</text>
</comment>
<dbReference type="GO" id="GO:0004813">
    <property type="term" value="F:alanine-tRNA ligase activity"/>
    <property type="evidence" value="ECO:0007669"/>
    <property type="project" value="UniProtKB-UniRule"/>
</dbReference>
<dbReference type="SUPFAM" id="SSF55681">
    <property type="entry name" value="Class II aaRS and biotin synthetases"/>
    <property type="match status" value="1"/>
</dbReference>
<evidence type="ECO:0000256" key="10">
    <source>
        <dbReference type="ARBA" id="ARBA00022917"/>
    </source>
</evidence>
<feature type="region of interest" description="Disordered" evidence="14">
    <location>
        <begin position="840"/>
        <end position="859"/>
    </location>
</feature>
<dbReference type="InterPro" id="IPR018163">
    <property type="entry name" value="Thr/Ala-tRNA-synth_IIc_edit"/>
</dbReference>
<name>A0A1V2DPS5_9GAMM</name>
<dbReference type="CDD" id="cd00673">
    <property type="entry name" value="AlaRS_core"/>
    <property type="match status" value="1"/>
</dbReference>
<dbReference type="RefSeq" id="WP_076725596.1">
    <property type="nucleotide sequence ID" value="NZ_MSCW01000010.1"/>
</dbReference>
<evidence type="ECO:0000256" key="6">
    <source>
        <dbReference type="ARBA" id="ARBA00022741"/>
    </source>
</evidence>
<dbReference type="InterPro" id="IPR002318">
    <property type="entry name" value="Ala-tRNA-lgiase_IIc"/>
</dbReference>
<dbReference type="Proteomes" id="UP000189339">
    <property type="component" value="Unassembled WGS sequence"/>
</dbReference>
<dbReference type="FunFam" id="3.10.310.40:FF:000001">
    <property type="entry name" value="Alanine--tRNA ligase"/>
    <property type="match status" value="1"/>
</dbReference>
<evidence type="ECO:0000256" key="1">
    <source>
        <dbReference type="ARBA" id="ARBA00004496"/>
    </source>
</evidence>
<dbReference type="Gene3D" id="3.10.310.40">
    <property type="match status" value="1"/>
</dbReference>
<dbReference type="Pfam" id="PF02272">
    <property type="entry name" value="DHHA1"/>
    <property type="match status" value="1"/>
</dbReference>
<dbReference type="PROSITE" id="PS50860">
    <property type="entry name" value="AA_TRNA_LIGASE_II_ALA"/>
    <property type="match status" value="1"/>
</dbReference>
<keyword evidence="3 12" id="KW-0820">tRNA-binding</keyword>
<comment type="catalytic activity">
    <reaction evidence="12">
        <text>tRNA(Ala) + L-alanine + ATP = L-alanyl-tRNA(Ala) + AMP + diphosphate</text>
        <dbReference type="Rhea" id="RHEA:12540"/>
        <dbReference type="Rhea" id="RHEA-COMP:9657"/>
        <dbReference type="Rhea" id="RHEA-COMP:9923"/>
        <dbReference type="ChEBI" id="CHEBI:30616"/>
        <dbReference type="ChEBI" id="CHEBI:33019"/>
        <dbReference type="ChEBI" id="CHEBI:57972"/>
        <dbReference type="ChEBI" id="CHEBI:78442"/>
        <dbReference type="ChEBI" id="CHEBI:78497"/>
        <dbReference type="ChEBI" id="CHEBI:456215"/>
        <dbReference type="EC" id="6.1.1.7"/>
    </reaction>
</comment>
<evidence type="ECO:0000256" key="2">
    <source>
        <dbReference type="ARBA" id="ARBA00008226"/>
    </source>
</evidence>
<evidence type="ECO:0000256" key="9">
    <source>
        <dbReference type="ARBA" id="ARBA00022884"/>
    </source>
</evidence>
<dbReference type="GO" id="GO:0006419">
    <property type="term" value="P:alanyl-tRNA aminoacylation"/>
    <property type="evidence" value="ECO:0007669"/>
    <property type="project" value="UniProtKB-UniRule"/>
</dbReference>
<evidence type="ECO:0000313" key="17">
    <source>
        <dbReference type="Proteomes" id="UP000189339"/>
    </source>
</evidence>
<evidence type="ECO:0000256" key="11">
    <source>
        <dbReference type="ARBA" id="ARBA00023146"/>
    </source>
</evidence>
<dbReference type="GO" id="GO:0005829">
    <property type="term" value="C:cytosol"/>
    <property type="evidence" value="ECO:0007669"/>
    <property type="project" value="TreeGrafter"/>
</dbReference>
<evidence type="ECO:0000256" key="8">
    <source>
        <dbReference type="ARBA" id="ARBA00022840"/>
    </source>
</evidence>
<evidence type="ECO:0000256" key="12">
    <source>
        <dbReference type="HAMAP-Rule" id="MF_00036"/>
    </source>
</evidence>
<dbReference type="Gene3D" id="3.30.980.10">
    <property type="entry name" value="Threonyl-trna Synthetase, Chain A, domain 2"/>
    <property type="match status" value="1"/>
</dbReference>
<dbReference type="GO" id="GO:0005524">
    <property type="term" value="F:ATP binding"/>
    <property type="evidence" value="ECO:0007669"/>
    <property type="project" value="UniProtKB-UniRule"/>
</dbReference>
<keyword evidence="11 12" id="KW-0030">Aminoacyl-tRNA synthetase</keyword>
<reference evidence="16 17" key="1">
    <citation type="submission" date="2016-12" db="EMBL/GenBank/DDBJ databases">
        <title>Marinobacter lutaoensis whole genome sequencing.</title>
        <authorList>
            <person name="Verma A."/>
            <person name="Krishnamurthi S."/>
        </authorList>
    </citation>
    <scope>NUCLEOTIDE SEQUENCE [LARGE SCALE GENOMIC DNA]</scope>
    <source>
        <strain evidence="16 17">T5054</strain>
    </source>
</reference>
<keyword evidence="10 12" id="KW-0648">Protein biosynthesis</keyword>
<comment type="similarity">
    <text evidence="2 12">Belongs to the class-II aminoacyl-tRNA synthetase family.</text>
</comment>
<evidence type="ECO:0000256" key="5">
    <source>
        <dbReference type="ARBA" id="ARBA00022723"/>
    </source>
</evidence>
<feature type="binding site" evidence="12">
    <location>
        <position position="566"/>
    </location>
    <ligand>
        <name>Zn(2+)</name>
        <dbReference type="ChEBI" id="CHEBI:29105"/>
    </ligand>
</feature>
<dbReference type="Gene3D" id="3.30.54.20">
    <property type="match status" value="1"/>
</dbReference>
<feature type="domain" description="Alanyl-transfer RNA synthetases family profile" evidence="15">
    <location>
        <begin position="1"/>
        <end position="709"/>
    </location>
</feature>
<dbReference type="Gene3D" id="2.40.30.130">
    <property type="match status" value="1"/>
</dbReference>
<keyword evidence="8 12" id="KW-0067">ATP-binding</keyword>
<organism evidence="16 17">
    <name type="scientific">Marinobacter lutaoensis</name>
    <dbReference type="NCBI Taxonomy" id="135739"/>
    <lineage>
        <taxon>Bacteria</taxon>
        <taxon>Pseudomonadati</taxon>
        <taxon>Pseudomonadota</taxon>
        <taxon>Gammaproteobacteria</taxon>
        <taxon>Pseudomonadales</taxon>
        <taxon>Marinobacteraceae</taxon>
        <taxon>Marinobacter</taxon>
    </lineage>
</organism>
<evidence type="ECO:0000256" key="3">
    <source>
        <dbReference type="ARBA" id="ARBA00022555"/>
    </source>
</evidence>
<dbReference type="Pfam" id="PF07973">
    <property type="entry name" value="tRNA_SAD"/>
    <property type="match status" value="1"/>
</dbReference>
<keyword evidence="7 12" id="KW-0862">Zinc</keyword>
<dbReference type="FunFam" id="3.30.980.10:FF:000004">
    <property type="entry name" value="Alanine--tRNA ligase, cytoplasmic"/>
    <property type="match status" value="1"/>
</dbReference>
<dbReference type="HAMAP" id="MF_00036_B">
    <property type="entry name" value="Ala_tRNA_synth_B"/>
    <property type="match status" value="1"/>
</dbReference>
<dbReference type="Gene3D" id="6.10.250.550">
    <property type="match status" value="1"/>
</dbReference>
<dbReference type="InterPro" id="IPR023033">
    <property type="entry name" value="Ala_tRNA_ligase_euk/bac"/>
</dbReference>
<feature type="binding site" evidence="12">
    <location>
        <position position="670"/>
    </location>
    <ligand>
        <name>Zn(2+)</name>
        <dbReference type="ChEBI" id="CHEBI:29105"/>
    </ligand>
</feature>
<accession>A0A1V2DPS5</accession>
<comment type="domain">
    <text evidence="12">Consists of three domains; the N-terminal catalytic domain, the editing domain and the C-terminal C-Ala domain. The editing domain removes incorrectly charged amino acids, while the C-Ala domain, along with tRNA(Ala), serves as a bridge to cooperatively bring together the editing and aminoacylation centers thus stimulating deacylation of misacylated tRNAs.</text>
</comment>
<dbReference type="InterPro" id="IPR009000">
    <property type="entry name" value="Transl_B-barrel_sf"/>
</dbReference>
<dbReference type="PANTHER" id="PTHR11777:SF9">
    <property type="entry name" value="ALANINE--TRNA LIGASE, CYTOPLASMIC"/>
    <property type="match status" value="1"/>
</dbReference>
<evidence type="ECO:0000313" key="16">
    <source>
        <dbReference type="EMBL" id="ONF42391.1"/>
    </source>
</evidence>
<feature type="compositionally biased region" description="Gly residues" evidence="14">
    <location>
        <begin position="841"/>
        <end position="855"/>
    </location>
</feature>
<feature type="coiled-coil region" evidence="13">
    <location>
        <begin position="725"/>
        <end position="759"/>
    </location>
</feature>
<evidence type="ECO:0000256" key="14">
    <source>
        <dbReference type="SAM" id="MobiDB-lite"/>
    </source>
</evidence>
<keyword evidence="9 12" id="KW-0694">RNA-binding</keyword>
<keyword evidence="6 12" id="KW-0547">Nucleotide-binding</keyword>
<dbReference type="EC" id="6.1.1.7" evidence="12"/>
<dbReference type="PANTHER" id="PTHR11777">
    <property type="entry name" value="ALANYL-TRNA SYNTHETASE"/>
    <property type="match status" value="1"/>
</dbReference>
<dbReference type="OrthoDB" id="9803884at2"/>
<dbReference type="GO" id="GO:0000049">
    <property type="term" value="F:tRNA binding"/>
    <property type="evidence" value="ECO:0007669"/>
    <property type="project" value="UniProtKB-KW"/>
</dbReference>
<evidence type="ECO:0000256" key="7">
    <source>
        <dbReference type="ARBA" id="ARBA00022833"/>
    </source>
</evidence>
<dbReference type="Pfam" id="PF01411">
    <property type="entry name" value="tRNA-synt_2c"/>
    <property type="match status" value="1"/>
</dbReference>
<gene>
    <name evidence="12" type="primary">alaS</name>
    <name evidence="16" type="ORF">BTO32_15645</name>
</gene>
<dbReference type="InterPro" id="IPR050058">
    <property type="entry name" value="Ala-tRNA_ligase"/>
</dbReference>
<dbReference type="SMART" id="SM00863">
    <property type="entry name" value="tRNA_SAD"/>
    <property type="match status" value="1"/>
</dbReference>
<proteinExistence type="inferred from homology"/>
<dbReference type="InterPro" id="IPR018164">
    <property type="entry name" value="Ala-tRNA-synth_IIc_N"/>
</dbReference>
<dbReference type="InterPro" id="IPR003156">
    <property type="entry name" value="DHHA1_dom"/>
</dbReference>
<keyword evidence="17" id="KW-1185">Reference proteome</keyword>
<keyword evidence="5 12" id="KW-0479">Metal-binding</keyword>